<dbReference type="PROSITE" id="PS01079">
    <property type="entry name" value="MOCF_BIOSYNTHESIS_2"/>
    <property type="match status" value="1"/>
</dbReference>
<proteinExistence type="inferred from homology"/>
<evidence type="ECO:0000256" key="5">
    <source>
        <dbReference type="ARBA" id="ARBA00022505"/>
    </source>
</evidence>
<dbReference type="EC" id="2.10.1.1" evidence="11"/>
<sequence>MTTNQHPHRDGCPDPAGRPLLTKQEALDLLLAHATAPAAQECVPTDQALGRVLARPLVSAIDMPGWDNSAMDGYALCCADLQAAEPTRLRVAQRIPAGAPGRPLEPGTAARIFTGAPVPPGADTVVIQERCTRDGDWVEVPAGLTPDANIRRAGEDIRAGTAVLAAGTRLRPQHLGLAAGVGATELAVYRRLRVAMFVTGDELVRPGETLGPGQIYNSNRFTMKGLLEGLGCEVSDLGLVPDTLEATMDTLNRGADSADLILASGGVSVGEEDHVKPAIERLGTLDLWQIAVRPGKPLAFGHIRGTPFLGSPGNPVSLFVSLLLFARPLLLRMQGVTGDLEPPGIKVPAGFDWPRPDRRREFVQARLIRGAAGDWEAVTHQSRSAAALSAAAWAEGLVEIAPQQTIARGDPVVYLPFAGLLS</sequence>
<dbReference type="PANTHER" id="PTHR10192:SF5">
    <property type="entry name" value="GEPHYRIN"/>
    <property type="match status" value="1"/>
</dbReference>
<dbReference type="Gene3D" id="2.40.340.10">
    <property type="entry name" value="MoeA, C-terminal, domain IV"/>
    <property type="match status" value="1"/>
</dbReference>
<dbReference type="Gene3D" id="2.170.190.11">
    <property type="entry name" value="Molybdopterin biosynthesis moea protein, domain 3"/>
    <property type="match status" value="1"/>
</dbReference>
<evidence type="ECO:0000256" key="4">
    <source>
        <dbReference type="ARBA" id="ARBA00010763"/>
    </source>
</evidence>
<keyword evidence="8 11" id="KW-0460">Magnesium</keyword>
<evidence type="ECO:0000256" key="1">
    <source>
        <dbReference type="ARBA" id="ARBA00001946"/>
    </source>
</evidence>
<reference evidence="13 14" key="1">
    <citation type="submission" date="2017-03" db="EMBL/GenBank/DDBJ databases">
        <title>Complete genome sequence of Candidatus 'Thiodictyon syntrophicum' sp. nov. strain Cad16T, a photolithoautotroph purple sulfur bacterium isolated from an alpine meromictic lake.</title>
        <authorList>
            <person name="Luedin S.M."/>
            <person name="Pothier J.F."/>
            <person name="Danza F."/>
            <person name="Storelli N."/>
            <person name="Wittwer M."/>
            <person name="Tonolla M."/>
        </authorList>
    </citation>
    <scope>NUCLEOTIDE SEQUENCE [LARGE SCALE GENOMIC DNA]</scope>
    <source>
        <strain evidence="13 14">Cad16T</strain>
    </source>
</reference>
<dbReference type="CDD" id="cd00887">
    <property type="entry name" value="MoeA"/>
    <property type="match status" value="1"/>
</dbReference>
<dbReference type="InterPro" id="IPR036135">
    <property type="entry name" value="MoeA_linker/N_sf"/>
</dbReference>
<dbReference type="Pfam" id="PF00994">
    <property type="entry name" value="MoCF_biosynth"/>
    <property type="match status" value="1"/>
</dbReference>
<protein>
    <recommendedName>
        <fullName evidence="11">Molybdopterin molybdenumtransferase</fullName>
        <ecNumber evidence="11">2.10.1.1</ecNumber>
    </recommendedName>
</protein>
<dbReference type="GO" id="GO:0005829">
    <property type="term" value="C:cytosol"/>
    <property type="evidence" value="ECO:0007669"/>
    <property type="project" value="TreeGrafter"/>
</dbReference>
<evidence type="ECO:0000256" key="10">
    <source>
        <dbReference type="ARBA" id="ARBA00047317"/>
    </source>
</evidence>
<dbReference type="EMBL" id="CP020370">
    <property type="protein sequence ID" value="AUB83364.1"/>
    <property type="molecule type" value="Genomic_DNA"/>
</dbReference>
<dbReference type="AlphaFoldDB" id="A0A2K8UCP5"/>
<dbReference type="PANTHER" id="PTHR10192">
    <property type="entry name" value="MOLYBDOPTERIN BIOSYNTHESIS PROTEIN"/>
    <property type="match status" value="1"/>
</dbReference>
<dbReference type="InterPro" id="IPR036425">
    <property type="entry name" value="MoaB/Mog-like_dom_sf"/>
</dbReference>
<keyword evidence="5 11" id="KW-0500">Molybdenum</keyword>
<dbReference type="Pfam" id="PF03453">
    <property type="entry name" value="MoeA_N"/>
    <property type="match status" value="1"/>
</dbReference>
<keyword evidence="7 11" id="KW-0479">Metal-binding</keyword>
<dbReference type="SUPFAM" id="SSF53218">
    <property type="entry name" value="Molybdenum cofactor biosynthesis proteins"/>
    <property type="match status" value="1"/>
</dbReference>
<dbReference type="InterPro" id="IPR001453">
    <property type="entry name" value="MoaB/Mog_dom"/>
</dbReference>
<evidence type="ECO:0000256" key="11">
    <source>
        <dbReference type="RuleBase" id="RU365090"/>
    </source>
</evidence>
<organism evidence="13 14">
    <name type="scientific">Candidatus Thiodictyon syntrophicum</name>
    <dbReference type="NCBI Taxonomy" id="1166950"/>
    <lineage>
        <taxon>Bacteria</taxon>
        <taxon>Pseudomonadati</taxon>
        <taxon>Pseudomonadota</taxon>
        <taxon>Gammaproteobacteria</taxon>
        <taxon>Chromatiales</taxon>
        <taxon>Chromatiaceae</taxon>
        <taxon>Thiodictyon</taxon>
    </lineage>
</organism>
<evidence type="ECO:0000256" key="8">
    <source>
        <dbReference type="ARBA" id="ARBA00022842"/>
    </source>
</evidence>
<dbReference type="SUPFAM" id="SSF63882">
    <property type="entry name" value="MoeA N-terminal region -like"/>
    <property type="match status" value="1"/>
</dbReference>
<comment type="pathway">
    <text evidence="3 11">Cofactor biosynthesis; molybdopterin biosynthesis.</text>
</comment>
<dbReference type="RefSeq" id="WP_100921054.1">
    <property type="nucleotide sequence ID" value="NZ_CP020370.1"/>
</dbReference>
<dbReference type="FunFam" id="3.40.980.10:FF:000004">
    <property type="entry name" value="Molybdopterin molybdenumtransferase"/>
    <property type="match status" value="1"/>
</dbReference>
<dbReference type="OrthoDB" id="9804758at2"/>
<dbReference type="SMART" id="SM00852">
    <property type="entry name" value="MoCF_biosynth"/>
    <property type="match status" value="1"/>
</dbReference>
<evidence type="ECO:0000256" key="6">
    <source>
        <dbReference type="ARBA" id="ARBA00022679"/>
    </source>
</evidence>
<dbReference type="InterPro" id="IPR005111">
    <property type="entry name" value="MoeA_C_domain_IV"/>
</dbReference>
<comment type="function">
    <text evidence="2 11">Catalyzes the insertion of molybdate into adenylated molybdopterin with the concomitant release of AMP.</text>
</comment>
<comment type="catalytic activity">
    <reaction evidence="10">
        <text>adenylyl-molybdopterin + molybdate = Mo-molybdopterin + AMP + H(+)</text>
        <dbReference type="Rhea" id="RHEA:35047"/>
        <dbReference type="ChEBI" id="CHEBI:15378"/>
        <dbReference type="ChEBI" id="CHEBI:36264"/>
        <dbReference type="ChEBI" id="CHEBI:62727"/>
        <dbReference type="ChEBI" id="CHEBI:71302"/>
        <dbReference type="ChEBI" id="CHEBI:456215"/>
        <dbReference type="EC" id="2.10.1.1"/>
    </reaction>
</comment>
<dbReference type="InterPro" id="IPR038987">
    <property type="entry name" value="MoeA-like"/>
</dbReference>
<evidence type="ECO:0000256" key="7">
    <source>
        <dbReference type="ARBA" id="ARBA00022723"/>
    </source>
</evidence>
<accession>A0A2K8UCP5</accession>
<keyword evidence="9 11" id="KW-0501">Molybdenum cofactor biosynthesis</keyword>
<keyword evidence="14" id="KW-1185">Reference proteome</keyword>
<name>A0A2K8UCP5_9GAMM</name>
<dbReference type="GO" id="GO:0061599">
    <property type="term" value="F:molybdopterin molybdotransferase activity"/>
    <property type="evidence" value="ECO:0007669"/>
    <property type="project" value="UniProtKB-UniRule"/>
</dbReference>
<comment type="cofactor">
    <cofactor evidence="1 11">
        <name>Mg(2+)</name>
        <dbReference type="ChEBI" id="CHEBI:18420"/>
    </cofactor>
</comment>
<evidence type="ECO:0000313" key="14">
    <source>
        <dbReference type="Proteomes" id="UP000232638"/>
    </source>
</evidence>
<dbReference type="Proteomes" id="UP000232638">
    <property type="component" value="Chromosome"/>
</dbReference>
<dbReference type="UniPathway" id="UPA00344"/>
<dbReference type="Gene3D" id="3.40.980.10">
    <property type="entry name" value="MoaB/Mog-like domain"/>
    <property type="match status" value="1"/>
</dbReference>
<evidence type="ECO:0000256" key="2">
    <source>
        <dbReference type="ARBA" id="ARBA00002901"/>
    </source>
</evidence>
<dbReference type="NCBIfam" id="TIGR00177">
    <property type="entry name" value="molyb_syn"/>
    <property type="match status" value="1"/>
</dbReference>
<dbReference type="Pfam" id="PF03454">
    <property type="entry name" value="MoeA_C"/>
    <property type="match status" value="1"/>
</dbReference>
<feature type="domain" description="MoaB/Mog" evidence="12">
    <location>
        <begin position="195"/>
        <end position="332"/>
    </location>
</feature>
<dbReference type="NCBIfam" id="NF045515">
    <property type="entry name" value="Glp_gephyrin"/>
    <property type="match status" value="1"/>
</dbReference>
<dbReference type="GO" id="GO:0006777">
    <property type="term" value="P:Mo-molybdopterin cofactor biosynthetic process"/>
    <property type="evidence" value="ECO:0007669"/>
    <property type="project" value="UniProtKB-UniRule"/>
</dbReference>
<evidence type="ECO:0000313" key="13">
    <source>
        <dbReference type="EMBL" id="AUB83364.1"/>
    </source>
</evidence>
<dbReference type="InterPro" id="IPR036688">
    <property type="entry name" value="MoeA_C_domain_IV_sf"/>
</dbReference>
<dbReference type="Gene3D" id="3.90.105.10">
    <property type="entry name" value="Molybdopterin biosynthesis moea protein, domain 2"/>
    <property type="match status" value="1"/>
</dbReference>
<comment type="similarity">
    <text evidence="4 11">Belongs to the MoeA family.</text>
</comment>
<evidence type="ECO:0000259" key="12">
    <source>
        <dbReference type="SMART" id="SM00852"/>
    </source>
</evidence>
<dbReference type="KEGG" id="tsy:THSYN_22080"/>
<dbReference type="GO" id="GO:0046872">
    <property type="term" value="F:metal ion binding"/>
    <property type="evidence" value="ECO:0007669"/>
    <property type="project" value="UniProtKB-UniRule"/>
</dbReference>
<dbReference type="InterPro" id="IPR008284">
    <property type="entry name" value="MoCF_biosynth_CS"/>
</dbReference>
<keyword evidence="6 11" id="KW-0808">Transferase</keyword>
<evidence type="ECO:0000256" key="3">
    <source>
        <dbReference type="ARBA" id="ARBA00005046"/>
    </source>
</evidence>
<dbReference type="InterPro" id="IPR005110">
    <property type="entry name" value="MoeA_linker/N"/>
</dbReference>
<evidence type="ECO:0000256" key="9">
    <source>
        <dbReference type="ARBA" id="ARBA00023150"/>
    </source>
</evidence>
<gene>
    <name evidence="13" type="ORF">THSYN_22080</name>
</gene>
<dbReference type="SUPFAM" id="SSF63867">
    <property type="entry name" value="MoeA C-terminal domain-like"/>
    <property type="match status" value="1"/>
</dbReference>